<evidence type="ECO:0000259" key="4">
    <source>
        <dbReference type="Pfam" id="PF22335"/>
    </source>
</evidence>
<dbReference type="EMBL" id="AUZM01000072">
    <property type="protein sequence ID" value="ERT04971.1"/>
    <property type="molecule type" value="Genomic_DNA"/>
</dbReference>
<proteinExistence type="predicted"/>
<comment type="caution">
    <text evidence="5">The sequence shown here is derived from an EMBL/GenBank/DDBJ whole genome shotgun (WGS) entry which is preliminary data.</text>
</comment>
<evidence type="ECO:0000313" key="5">
    <source>
        <dbReference type="EMBL" id="ERT04971.1"/>
    </source>
</evidence>
<dbReference type="OrthoDB" id="9758700at2"/>
<name>U7QEV9_9CYAN</name>
<dbReference type="PATRIC" id="fig|1348334.3.peg.4894"/>
<feature type="domain" description="CRISPR-associated protein Cmr2 N-terminal" evidence="3">
    <location>
        <begin position="3"/>
        <end position="44"/>
    </location>
</feature>
<dbReference type="Pfam" id="PF12469">
    <property type="entry name" value="Cmr2_N"/>
    <property type="match status" value="1"/>
</dbReference>
<dbReference type="Gene3D" id="3.30.70.2220">
    <property type="entry name" value="CRISPR-Cas system, Cmr2 subunit, D1 domain, cysteine cluster"/>
    <property type="match status" value="1"/>
</dbReference>
<dbReference type="Proteomes" id="UP000017127">
    <property type="component" value="Unassembled WGS sequence"/>
</dbReference>
<dbReference type="InterPro" id="IPR038242">
    <property type="entry name" value="Cmr2_N"/>
</dbReference>
<sequence>MSYTVITFAPVQGFIENSRKLRDLYGSSFILSYLAKVLCEDAQRYFEYEKGKSPQENDPVISPAVINVTQGTPNQIIIRGKYPEADAKRVFNDAWRTLVICCREEIESRVPNQNYNWKRVWNTWANYSWEFFYFCGGETITDARQKLNEIKRSRSWVGINWIGESSTLSGSDEIAWPGMTDQFNPKKDSIREVNQRIEIFYQHLSKQFTEAIISPKEQLSVPELVKRLVTLDKVVKKLELEENEYPSVEIPEKSFKDINRKNDNSEDNYWTGWFQGDGDKIGDYLKSLNQSNDPKKEEEILHNFSSAMMKWGEYFKQEFKKEIRGSKLKQSPGRIIYAGGDDFLGVLYQQKSQINPQDCLEWFYEFPEIWKQHKQEITVSVGFVWAAPNVPQREVLQHCREAEQSAKKSGRDRIALRILFNSGNHLEWTCPWWLLKDLLTHYRDRNQRKGEQNWTHLYNDIAVLESRHAFTREQTKVAEALFKAYFPEQPWEDIVGNDNYDQAFNHPENSHTGILGESKNYTDKNGELELENVRKDINNWVINLGKVGFHLFRFSDKKSEIESKI</sequence>
<dbReference type="GO" id="GO:0051607">
    <property type="term" value="P:defense response to virus"/>
    <property type="evidence" value="ECO:0007669"/>
    <property type="project" value="UniProtKB-KW"/>
</dbReference>
<evidence type="ECO:0000259" key="3">
    <source>
        <dbReference type="Pfam" id="PF12469"/>
    </source>
</evidence>
<dbReference type="GO" id="GO:0000166">
    <property type="term" value="F:nucleotide binding"/>
    <property type="evidence" value="ECO:0007669"/>
    <property type="project" value="UniProtKB-KW"/>
</dbReference>
<dbReference type="AlphaFoldDB" id="U7QEV9"/>
<protein>
    <submittedName>
        <fullName evidence="5">CRISPR-associated family protein</fullName>
    </submittedName>
</protein>
<dbReference type="RefSeq" id="WP_023068759.1">
    <property type="nucleotide sequence ID" value="NZ_AUZM01000072.1"/>
</dbReference>
<gene>
    <name evidence="5" type="ORF">M595_5077</name>
</gene>
<evidence type="ECO:0000313" key="6">
    <source>
        <dbReference type="Proteomes" id="UP000017127"/>
    </source>
</evidence>
<accession>U7QEV9</accession>
<keyword evidence="6" id="KW-1185">Reference proteome</keyword>
<dbReference type="InterPro" id="IPR024615">
    <property type="entry name" value="CRISPR-assoc_Cmr2_N"/>
</dbReference>
<organism evidence="5 6">
    <name type="scientific">Lyngbya aestuarii BL J</name>
    <dbReference type="NCBI Taxonomy" id="1348334"/>
    <lineage>
        <taxon>Bacteria</taxon>
        <taxon>Bacillati</taxon>
        <taxon>Cyanobacteriota</taxon>
        <taxon>Cyanophyceae</taxon>
        <taxon>Oscillatoriophycideae</taxon>
        <taxon>Oscillatoriales</taxon>
        <taxon>Microcoleaceae</taxon>
        <taxon>Lyngbya</taxon>
    </lineage>
</organism>
<dbReference type="Gene3D" id="3.30.70.270">
    <property type="match status" value="1"/>
</dbReference>
<dbReference type="InterPro" id="IPR043128">
    <property type="entry name" value="Rev_trsase/Diguanyl_cyclase"/>
</dbReference>
<keyword evidence="2" id="KW-0051">Antiviral defense</keyword>
<keyword evidence="1" id="KW-0547">Nucleotide-binding</keyword>
<dbReference type="InterPro" id="IPR054767">
    <property type="entry name" value="Cas10-Cmr2_palm2"/>
</dbReference>
<evidence type="ECO:0000256" key="1">
    <source>
        <dbReference type="ARBA" id="ARBA00022741"/>
    </source>
</evidence>
<evidence type="ECO:0000256" key="2">
    <source>
        <dbReference type="ARBA" id="ARBA00023118"/>
    </source>
</evidence>
<dbReference type="Pfam" id="PF22335">
    <property type="entry name" value="Cas10-Cmr2_palm2"/>
    <property type="match status" value="1"/>
</dbReference>
<reference evidence="5 6" key="1">
    <citation type="journal article" date="2013" name="Front. Microbiol.">
        <title>Comparative genomic analyses of the cyanobacterium, Lyngbya aestuarii BL J, a powerful hydrogen producer.</title>
        <authorList>
            <person name="Kothari A."/>
            <person name="Vaughn M."/>
            <person name="Garcia-Pichel F."/>
        </authorList>
    </citation>
    <scope>NUCLEOTIDE SEQUENCE [LARGE SCALE GENOMIC DNA]</scope>
    <source>
        <strain evidence="5 6">BL J</strain>
    </source>
</reference>
<feature type="domain" description="Cas10/Cmr2 second palm" evidence="4">
    <location>
        <begin position="274"/>
        <end position="415"/>
    </location>
</feature>